<dbReference type="InterPro" id="IPR012677">
    <property type="entry name" value="Nucleotide-bd_a/b_plait_sf"/>
</dbReference>
<keyword evidence="9" id="KW-0472">Membrane</keyword>
<keyword evidence="8" id="KW-0813">Transport</keyword>
<evidence type="ECO:0000256" key="2">
    <source>
        <dbReference type="ARBA" id="ARBA00016439"/>
    </source>
</evidence>
<evidence type="ECO:0000256" key="7">
    <source>
        <dbReference type="ARBA" id="ARBA00030250"/>
    </source>
</evidence>
<organism evidence="12 13">
    <name type="scientific">Strongyloides stercoralis</name>
    <name type="common">Threadworm</name>
    <dbReference type="NCBI Taxonomy" id="6248"/>
    <lineage>
        <taxon>Eukaryota</taxon>
        <taxon>Metazoa</taxon>
        <taxon>Ecdysozoa</taxon>
        <taxon>Nematoda</taxon>
        <taxon>Chromadorea</taxon>
        <taxon>Rhabditida</taxon>
        <taxon>Tylenchina</taxon>
        <taxon>Panagrolaimomorpha</taxon>
        <taxon>Strongyloidoidea</taxon>
        <taxon>Strongyloididae</taxon>
        <taxon>Strongyloides</taxon>
    </lineage>
</organism>
<evidence type="ECO:0000256" key="10">
    <source>
        <dbReference type="SAM" id="SignalP"/>
    </source>
</evidence>
<evidence type="ECO:0000256" key="6">
    <source>
        <dbReference type="ARBA" id="ARBA00029997"/>
    </source>
</evidence>
<accession>A0AAF5CZD9</accession>
<keyword evidence="4" id="KW-0811">Translocation</keyword>
<evidence type="ECO:0000256" key="8">
    <source>
        <dbReference type="PROSITE-ProRule" id="PRU00804"/>
    </source>
</evidence>
<evidence type="ECO:0000256" key="1">
    <source>
        <dbReference type="ARBA" id="ARBA00004567"/>
    </source>
</evidence>
<dbReference type="InterPro" id="IPR035979">
    <property type="entry name" value="RBD_domain_sf"/>
</dbReference>
<keyword evidence="3" id="KW-0653">Protein transport</keyword>
<dbReference type="Proteomes" id="UP000035681">
    <property type="component" value="Unplaced"/>
</dbReference>
<evidence type="ECO:0000256" key="5">
    <source>
        <dbReference type="ARBA" id="ARBA00023132"/>
    </source>
</evidence>
<dbReference type="WBParaSite" id="TCONS_00004249.p1">
    <property type="protein sequence ID" value="TCONS_00004249.p1"/>
    <property type="gene ID" value="XLOC_001458"/>
</dbReference>
<keyword evidence="8" id="KW-0509">mRNA transport</keyword>
<dbReference type="GO" id="GO:0015031">
    <property type="term" value="P:protein transport"/>
    <property type="evidence" value="ECO:0007669"/>
    <property type="project" value="UniProtKB-KW"/>
</dbReference>
<name>A0AAF5CZD9_STRER</name>
<dbReference type="Pfam" id="PF05172">
    <property type="entry name" value="RRM_Nup35"/>
    <property type="match status" value="1"/>
</dbReference>
<keyword evidence="9" id="KW-1133">Transmembrane helix</keyword>
<keyword evidence="9" id="KW-0812">Transmembrane</keyword>
<feature type="signal peptide" evidence="10">
    <location>
        <begin position="1"/>
        <end position="18"/>
    </location>
</feature>
<evidence type="ECO:0000256" key="3">
    <source>
        <dbReference type="ARBA" id="ARBA00022927"/>
    </source>
</evidence>
<dbReference type="GO" id="GO:0005643">
    <property type="term" value="C:nuclear pore"/>
    <property type="evidence" value="ECO:0007669"/>
    <property type="project" value="UniProtKB-SubCell"/>
</dbReference>
<keyword evidence="12" id="KW-1185">Reference proteome</keyword>
<comment type="subcellular location">
    <subcellularLocation>
        <location evidence="1">Nucleus</location>
        <location evidence="1">Nuclear pore complex</location>
    </subcellularLocation>
</comment>
<dbReference type="InterPro" id="IPR007846">
    <property type="entry name" value="RRM_NUP35_dom"/>
</dbReference>
<dbReference type="PROSITE" id="PS51472">
    <property type="entry name" value="RRM_NUP35"/>
    <property type="match status" value="1"/>
</dbReference>
<evidence type="ECO:0000256" key="4">
    <source>
        <dbReference type="ARBA" id="ARBA00023010"/>
    </source>
</evidence>
<dbReference type="AlphaFoldDB" id="A0AAF5CZD9"/>
<feature type="transmembrane region" description="Helical" evidence="9">
    <location>
        <begin position="274"/>
        <end position="295"/>
    </location>
</feature>
<reference evidence="13" key="1">
    <citation type="submission" date="2024-02" db="UniProtKB">
        <authorList>
            <consortium name="WormBaseParasite"/>
        </authorList>
    </citation>
    <scope>IDENTIFICATION</scope>
</reference>
<dbReference type="GO" id="GO:0051028">
    <property type="term" value="P:mRNA transport"/>
    <property type="evidence" value="ECO:0007669"/>
    <property type="project" value="UniProtKB-UniRule"/>
</dbReference>
<dbReference type="SUPFAM" id="SSF54928">
    <property type="entry name" value="RNA-binding domain, RBD"/>
    <property type="match status" value="1"/>
</dbReference>
<protein>
    <recommendedName>
        <fullName evidence="2">Nucleoporin NUP35</fullName>
    </recommendedName>
    <alternativeName>
        <fullName evidence="7">35 kDa nucleoporin</fullName>
    </alternativeName>
    <alternativeName>
        <fullName evidence="6">Nucleoporin NUP53</fullName>
    </alternativeName>
</protein>
<keyword evidence="5 8" id="KW-0906">Nuclear pore complex</keyword>
<keyword evidence="10" id="KW-0732">Signal</keyword>
<evidence type="ECO:0000259" key="11">
    <source>
        <dbReference type="PROSITE" id="PS51472"/>
    </source>
</evidence>
<keyword evidence="8" id="KW-0539">Nucleus</keyword>
<feature type="domain" description="RRM Nup35-type" evidence="11">
    <location>
        <begin position="418"/>
        <end position="498"/>
    </location>
</feature>
<sequence>MTTIIIFLINFIIYVANSQTTVENPNLKFLNLTLYDEYVNRTANGTTSFGTNIQYDQSSINNTVPLSDDQQNQLNWQKIQEDYARNPNPTAGMVFTNNIYGYDYRSNPNDKYTYEGNPEQYTPPPIRRFKRQAIAGSDIYTGTAYANQRLLFDDNSDVLSNYRLYDPQNTGTSGTSINNNVMRDSPNSNGTLMYYPYRTNITQDNVSQINATNQLILRDQENANCATSDPEWCIEYVRITYQGLTTYDKLSKSVACTRIKDSLKDSISSCCVSLFFFFFISSFIFNFCLSSPLLMEMFNKSGSFQSKPPKKSIFSKLNDLDNILSVPDDSDNFMDITNENQTSSNELPDFLFPNKFRHCGRVGKENPPRPPIISVDENDYFDDKKKKVTFNRSNTIEKSSIAPMMSQGSTLKDQEILSEEKYWILVFGFNDNNKKMVIERLKMYGHVVKVTQREGCTFLHAKFSNINSAKKAIESGSFFINENVLIGIHQCFNLDFLETETELSDEVPQLLLNKSRINTPLAECRKLSNHKSCDEEDSIIQKIINFLLY</sequence>
<evidence type="ECO:0000256" key="9">
    <source>
        <dbReference type="SAM" id="Phobius"/>
    </source>
</evidence>
<feature type="chain" id="PRO_5042113645" description="Nucleoporin NUP35" evidence="10">
    <location>
        <begin position="19"/>
        <end position="549"/>
    </location>
</feature>
<dbReference type="Gene3D" id="3.30.70.330">
    <property type="match status" value="1"/>
</dbReference>
<proteinExistence type="predicted"/>
<evidence type="ECO:0000313" key="13">
    <source>
        <dbReference type="WBParaSite" id="TCONS_00004249.p1"/>
    </source>
</evidence>
<dbReference type="GO" id="GO:0003676">
    <property type="term" value="F:nucleic acid binding"/>
    <property type="evidence" value="ECO:0007669"/>
    <property type="project" value="InterPro"/>
</dbReference>
<evidence type="ECO:0000313" key="12">
    <source>
        <dbReference type="Proteomes" id="UP000035681"/>
    </source>
</evidence>